<protein>
    <recommendedName>
        <fullName evidence="3">F-box protein</fullName>
    </recommendedName>
</protein>
<proteinExistence type="predicted"/>
<dbReference type="Proteomes" id="UP001630127">
    <property type="component" value="Unassembled WGS sequence"/>
</dbReference>
<evidence type="ECO:0000313" key="1">
    <source>
        <dbReference type="EMBL" id="KAL3507357.1"/>
    </source>
</evidence>
<dbReference type="AlphaFoldDB" id="A0ABD2YIY8"/>
<evidence type="ECO:0008006" key="3">
    <source>
        <dbReference type="Google" id="ProtNLM"/>
    </source>
</evidence>
<reference evidence="1 2" key="1">
    <citation type="submission" date="2024-11" db="EMBL/GenBank/DDBJ databases">
        <title>A near-complete genome assembly of Cinchona calisaya.</title>
        <authorList>
            <person name="Lian D.C."/>
            <person name="Zhao X.W."/>
            <person name="Wei L."/>
        </authorList>
    </citation>
    <scope>NUCLEOTIDE SEQUENCE [LARGE SCALE GENOMIC DNA]</scope>
    <source>
        <tissue evidence="1">Nenye</tissue>
    </source>
</reference>
<keyword evidence="2" id="KW-1185">Reference proteome</keyword>
<dbReference type="EMBL" id="JBJUIK010000013">
    <property type="protein sequence ID" value="KAL3507357.1"/>
    <property type="molecule type" value="Genomic_DNA"/>
</dbReference>
<sequence length="104" mass="11699">MDLWVMKDYGVVESWTKVASLPPDQMLLCISGKGEILLSCASDFGLYNLGDQSLTHHKIEDVDEVYHDDIIYVESLVSPVANDDAEGLCEQRMVTRNFGHHTEL</sequence>
<gene>
    <name evidence="1" type="ORF">ACH5RR_032739</name>
</gene>
<name>A0ABD2YIY8_9GENT</name>
<comment type="caution">
    <text evidence="1">The sequence shown here is derived from an EMBL/GenBank/DDBJ whole genome shotgun (WGS) entry which is preliminary data.</text>
</comment>
<evidence type="ECO:0000313" key="2">
    <source>
        <dbReference type="Proteomes" id="UP001630127"/>
    </source>
</evidence>
<accession>A0ABD2YIY8</accession>
<organism evidence="1 2">
    <name type="scientific">Cinchona calisaya</name>
    <dbReference type="NCBI Taxonomy" id="153742"/>
    <lineage>
        <taxon>Eukaryota</taxon>
        <taxon>Viridiplantae</taxon>
        <taxon>Streptophyta</taxon>
        <taxon>Embryophyta</taxon>
        <taxon>Tracheophyta</taxon>
        <taxon>Spermatophyta</taxon>
        <taxon>Magnoliopsida</taxon>
        <taxon>eudicotyledons</taxon>
        <taxon>Gunneridae</taxon>
        <taxon>Pentapetalae</taxon>
        <taxon>asterids</taxon>
        <taxon>lamiids</taxon>
        <taxon>Gentianales</taxon>
        <taxon>Rubiaceae</taxon>
        <taxon>Cinchonoideae</taxon>
        <taxon>Cinchoneae</taxon>
        <taxon>Cinchona</taxon>
    </lineage>
</organism>